<dbReference type="EMBL" id="JAKKZF010000005">
    <property type="protein sequence ID" value="MCG0062092.1"/>
    <property type="molecule type" value="Genomic_DNA"/>
</dbReference>
<proteinExistence type="predicted"/>
<gene>
    <name evidence="2" type="ORF">L0F81_02120</name>
</gene>
<protein>
    <recommendedName>
        <fullName evidence="4">Integral membrane protein</fullName>
    </recommendedName>
</protein>
<evidence type="ECO:0000256" key="1">
    <source>
        <dbReference type="SAM" id="Phobius"/>
    </source>
</evidence>
<dbReference type="RefSeq" id="WP_143649793.1">
    <property type="nucleotide sequence ID" value="NZ_JAKKZF010000005.1"/>
</dbReference>
<keyword evidence="1" id="KW-0812">Transmembrane</keyword>
<evidence type="ECO:0000313" key="3">
    <source>
        <dbReference type="Proteomes" id="UP001299012"/>
    </source>
</evidence>
<dbReference type="Proteomes" id="UP001299012">
    <property type="component" value="Unassembled WGS sequence"/>
</dbReference>
<name>A0ABS9J945_9ACTN</name>
<keyword evidence="3" id="KW-1185">Reference proteome</keyword>
<sequence>MNPPTQSPPPQATGHPGVASLRDLLGLLLIGSGTVGLLGALHAAAPLATLFLAGLVLCVGGGTVLHISPPLHRAARLIAGYCALSLGLTVLAALAFALKPWSWPRPNEPIWL</sequence>
<feature type="transmembrane region" description="Helical" evidence="1">
    <location>
        <begin position="77"/>
        <end position="98"/>
    </location>
</feature>
<organism evidence="2 3">
    <name type="scientific">Streptomyces tricolor</name>
    <dbReference type="NCBI Taxonomy" id="68277"/>
    <lineage>
        <taxon>Bacteria</taxon>
        <taxon>Bacillati</taxon>
        <taxon>Actinomycetota</taxon>
        <taxon>Actinomycetes</taxon>
        <taxon>Kitasatosporales</taxon>
        <taxon>Streptomycetaceae</taxon>
        <taxon>Streptomyces</taxon>
        <taxon>Streptomyces violaceoruber group</taxon>
    </lineage>
</organism>
<feature type="transmembrane region" description="Helical" evidence="1">
    <location>
        <begin position="47"/>
        <end position="65"/>
    </location>
</feature>
<accession>A0ABS9J945</accession>
<comment type="caution">
    <text evidence="2">The sequence shown here is derived from an EMBL/GenBank/DDBJ whole genome shotgun (WGS) entry which is preliminary data.</text>
</comment>
<keyword evidence="1" id="KW-1133">Transmembrane helix</keyword>
<reference evidence="2 3" key="1">
    <citation type="submission" date="2022-01" db="EMBL/GenBank/DDBJ databases">
        <title>Draft Genome Sequences of Seven Type Strains of the Genus Streptomyces.</title>
        <authorList>
            <person name="Aziz S."/>
            <person name="Coretto E."/>
            <person name="Chronakova A."/>
            <person name="Sproer C."/>
            <person name="Huber K."/>
            <person name="Nouioui I."/>
            <person name="Gross H."/>
        </authorList>
    </citation>
    <scope>NUCLEOTIDE SEQUENCE [LARGE SCALE GENOMIC DNA]</scope>
    <source>
        <strain evidence="2 3">DSM 41685</strain>
    </source>
</reference>
<keyword evidence="1" id="KW-0472">Membrane</keyword>
<evidence type="ECO:0000313" key="2">
    <source>
        <dbReference type="EMBL" id="MCG0062092.1"/>
    </source>
</evidence>
<evidence type="ECO:0008006" key="4">
    <source>
        <dbReference type="Google" id="ProtNLM"/>
    </source>
</evidence>